<comment type="caution">
    <text evidence="2">The sequence shown here is derived from an EMBL/GenBank/DDBJ whole genome shotgun (WGS) entry which is preliminary data.</text>
</comment>
<evidence type="ECO:0000313" key="2">
    <source>
        <dbReference type="EMBL" id="RMI45113.1"/>
    </source>
</evidence>
<dbReference type="GO" id="GO:0016740">
    <property type="term" value="F:transferase activity"/>
    <property type="evidence" value="ECO:0007669"/>
    <property type="project" value="UniProtKB-KW"/>
</dbReference>
<dbReference type="InterPro" id="IPR002575">
    <property type="entry name" value="Aminoglycoside_PTrfase"/>
</dbReference>
<dbReference type="InterPro" id="IPR011009">
    <property type="entry name" value="Kinase-like_dom_sf"/>
</dbReference>
<keyword evidence="2" id="KW-0808">Transferase</keyword>
<accession>A0A3M2M8E8</accession>
<sequence>MRDALPRNVADALCRAAEQCDADLGDARVVHQHSNTVVALPSAGIVIRIASNPDALERVKGSVRLTRWLHARGYPCVEPALLVPFKAAGLIVSVWRLLDTVADRPGSASDLATLLRDLHQQPDPPVTLTTLDDPLASVSAAVQNQGRSLDGQARAWLLSRIGELRDAWSELGTDLPPGLIHGDAHSNNLIRTVDGRVLLGDWDHAAHGPREWDLIQPFYMARRFSRHSAKDLDDFAHRYGYDVRQSRSFETLIQIREISGLSAYIRKADDDPWSRDEVAGRVRSLRRGDTSTSWHPPSAR</sequence>
<protein>
    <submittedName>
        <fullName evidence="2">Aminoglycoside phosphotransferase family protein</fullName>
    </submittedName>
</protein>
<reference evidence="2 3" key="1">
    <citation type="submission" date="2018-10" db="EMBL/GenBank/DDBJ databases">
        <title>Isolation from soil.</title>
        <authorList>
            <person name="Hu J."/>
        </authorList>
    </citation>
    <scope>NUCLEOTIDE SEQUENCE [LARGE SCALE GENOMIC DNA]</scope>
    <source>
        <strain evidence="2 3">NEAU-Ht49</strain>
    </source>
</reference>
<dbReference type="SUPFAM" id="SSF56112">
    <property type="entry name" value="Protein kinase-like (PK-like)"/>
    <property type="match status" value="1"/>
</dbReference>
<dbReference type="RefSeq" id="WP_122194256.1">
    <property type="nucleotide sequence ID" value="NZ_JBHSKC010000001.1"/>
</dbReference>
<dbReference type="EMBL" id="RFFG01000015">
    <property type="protein sequence ID" value="RMI45113.1"/>
    <property type="molecule type" value="Genomic_DNA"/>
</dbReference>
<organism evidence="2 3">
    <name type="scientific">Actinomadura harenae</name>
    <dbReference type="NCBI Taxonomy" id="2483351"/>
    <lineage>
        <taxon>Bacteria</taxon>
        <taxon>Bacillati</taxon>
        <taxon>Actinomycetota</taxon>
        <taxon>Actinomycetes</taxon>
        <taxon>Streptosporangiales</taxon>
        <taxon>Thermomonosporaceae</taxon>
        <taxon>Actinomadura</taxon>
    </lineage>
</organism>
<dbReference type="Pfam" id="PF01636">
    <property type="entry name" value="APH"/>
    <property type="match status" value="1"/>
</dbReference>
<feature type="domain" description="Aminoglycoside phosphotransferase" evidence="1">
    <location>
        <begin position="34"/>
        <end position="243"/>
    </location>
</feature>
<keyword evidence="3" id="KW-1185">Reference proteome</keyword>
<name>A0A3M2M8E8_9ACTN</name>
<proteinExistence type="predicted"/>
<gene>
    <name evidence="2" type="ORF">EBO15_11140</name>
</gene>
<dbReference type="Proteomes" id="UP000282674">
    <property type="component" value="Unassembled WGS sequence"/>
</dbReference>
<dbReference type="Gene3D" id="3.90.1200.10">
    <property type="match status" value="1"/>
</dbReference>
<dbReference type="AlphaFoldDB" id="A0A3M2M8E8"/>
<evidence type="ECO:0000313" key="3">
    <source>
        <dbReference type="Proteomes" id="UP000282674"/>
    </source>
</evidence>
<evidence type="ECO:0000259" key="1">
    <source>
        <dbReference type="Pfam" id="PF01636"/>
    </source>
</evidence>